<feature type="domain" description="ORC1/DEAH AAA+ ATPase" evidence="1">
    <location>
        <begin position="32"/>
        <end position="145"/>
    </location>
</feature>
<dbReference type="RefSeq" id="WP_379187235.1">
    <property type="nucleotide sequence ID" value="NZ_JBHSMD010000001.1"/>
</dbReference>
<proteinExistence type="predicted"/>
<accession>A0ABW0MVD8</accession>
<dbReference type="InterPro" id="IPR049945">
    <property type="entry name" value="AAA_22"/>
</dbReference>
<name>A0ABW0MVD8_9ACTN</name>
<dbReference type="Pfam" id="PF13401">
    <property type="entry name" value="AAA_22"/>
    <property type="match status" value="1"/>
</dbReference>
<reference evidence="3" key="1">
    <citation type="journal article" date="2019" name="Int. J. Syst. Evol. Microbiol.">
        <title>The Global Catalogue of Microorganisms (GCM) 10K type strain sequencing project: providing services to taxonomists for standard genome sequencing and annotation.</title>
        <authorList>
            <consortium name="The Broad Institute Genomics Platform"/>
            <consortium name="The Broad Institute Genome Sequencing Center for Infectious Disease"/>
            <person name="Wu L."/>
            <person name="Ma J."/>
        </authorList>
    </citation>
    <scope>NUCLEOTIDE SEQUENCE [LARGE SCALE GENOMIC DNA]</scope>
    <source>
        <strain evidence="3">KACC 13778</strain>
    </source>
</reference>
<comment type="caution">
    <text evidence="2">The sequence shown here is derived from an EMBL/GenBank/DDBJ whole genome shotgun (WGS) entry which is preliminary data.</text>
</comment>
<dbReference type="InterPro" id="IPR027417">
    <property type="entry name" value="P-loop_NTPase"/>
</dbReference>
<organism evidence="2 3">
    <name type="scientific">Nocardioides caricicola</name>
    <dbReference type="NCBI Taxonomy" id="634770"/>
    <lineage>
        <taxon>Bacteria</taxon>
        <taxon>Bacillati</taxon>
        <taxon>Actinomycetota</taxon>
        <taxon>Actinomycetes</taxon>
        <taxon>Propionibacteriales</taxon>
        <taxon>Nocardioidaceae</taxon>
        <taxon>Nocardioides</taxon>
    </lineage>
</organism>
<gene>
    <name evidence="2" type="ORF">ACFPKY_04220</name>
</gene>
<protein>
    <submittedName>
        <fullName evidence="2">AAA family ATPase</fullName>
    </submittedName>
</protein>
<dbReference type="Proteomes" id="UP001595956">
    <property type="component" value="Unassembled WGS sequence"/>
</dbReference>
<evidence type="ECO:0000313" key="2">
    <source>
        <dbReference type="EMBL" id="MFC5492290.1"/>
    </source>
</evidence>
<dbReference type="SUPFAM" id="SSF52540">
    <property type="entry name" value="P-loop containing nucleoside triphosphate hydrolases"/>
    <property type="match status" value="1"/>
</dbReference>
<evidence type="ECO:0000313" key="3">
    <source>
        <dbReference type="Proteomes" id="UP001595956"/>
    </source>
</evidence>
<keyword evidence="3" id="KW-1185">Reference proteome</keyword>
<sequence>MFPTLPTTVANLLAVTQSETVARMTVDFRDIACFNGAPGTGKTTAVTLATQKVGGVTWKYCIPPQRASTKGAMLALYESVFGWCGPLSEREATDALARRLSEGDLGVVIDEVHHVGLLGMQQYRHLWDRTCIYDERFPMIFVGCNVRETLARADEVRTRIARWVLFDHIQHPDDLVTLAHELHPRLAVTSESVLERINENITDGNIRAWYQFAKHIDYLPTTTGKGKPKPIKGEDIRRLQNLLGAR</sequence>
<dbReference type="EMBL" id="JBHSMD010000001">
    <property type="protein sequence ID" value="MFC5492290.1"/>
    <property type="molecule type" value="Genomic_DNA"/>
</dbReference>
<evidence type="ECO:0000259" key="1">
    <source>
        <dbReference type="Pfam" id="PF13401"/>
    </source>
</evidence>